<proteinExistence type="predicted"/>
<dbReference type="InterPro" id="IPR002925">
    <property type="entry name" value="Dienelactn_hydro"/>
</dbReference>
<protein>
    <submittedName>
        <fullName evidence="2">Dienelactone hydrolase family protein</fullName>
    </submittedName>
</protein>
<evidence type="ECO:0000313" key="2">
    <source>
        <dbReference type="EMBL" id="SDZ28276.1"/>
    </source>
</evidence>
<dbReference type="GO" id="GO:0016787">
    <property type="term" value="F:hydrolase activity"/>
    <property type="evidence" value="ECO:0007669"/>
    <property type="project" value="UniProtKB-KW"/>
</dbReference>
<evidence type="ECO:0000259" key="1">
    <source>
        <dbReference type="Pfam" id="PF01738"/>
    </source>
</evidence>
<dbReference type="Gene3D" id="3.40.50.1820">
    <property type="entry name" value="alpha/beta hydrolase"/>
    <property type="match status" value="1"/>
</dbReference>
<name>A0A1H3RRE9_9BACT</name>
<dbReference type="Pfam" id="PF01738">
    <property type="entry name" value="DLH"/>
    <property type="match status" value="1"/>
</dbReference>
<gene>
    <name evidence="2" type="ORF">SAMN05444412_10966</name>
</gene>
<dbReference type="InterPro" id="IPR029058">
    <property type="entry name" value="AB_hydrolase_fold"/>
</dbReference>
<dbReference type="SUPFAM" id="SSF53474">
    <property type="entry name" value="alpha/beta-Hydrolases"/>
    <property type="match status" value="1"/>
</dbReference>
<dbReference type="RefSeq" id="WP_019598439.1">
    <property type="nucleotide sequence ID" value="NZ_FNQC01000009.1"/>
</dbReference>
<keyword evidence="2" id="KW-0378">Hydrolase</keyword>
<sequence length="213" mass="23611">MKTRFHETLNLRIDQVQLSGEMILPEKASSLVLFSHGSGSSRFSPRNNFVAKELHNVQIGSFLFDLLTEEEDEMYSNRFNIEMLTSRLVQVTEMIAADTRFSDLKMGYFGASTGAASALKAAAKLPDLIHAVVSRGGRPDMATPEISEVKAPTLLIVGGLDLEVIQLNKTAYEFMTCTKKLKIVEGATHLFEEPGTLEQVATYAAVWFKTYLV</sequence>
<evidence type="ECO:0000313" key="3">
    <source>
        <dbReference type="Proteomes" id="UP000199663"/>
    </source>
</evidence>
<dbReference type="EMBL" id="FNQC01000009">
    <property type="protein sequence ID" value="SDZ28276.1"/>
    <property type="molecule type" value="Genomic_DNA"/>
</dbReference>
<comment type="caution">
    <text evidence="2">The sequence shown here is derived from an EMBL/GenBank/DDBJ whole genome shotgun (WGS) entry which is preliminary data.</text>
</comment>
<organism evidence="2 3">
    <name type="scientific">Rhodonellum ikkaensis</name>
    <dbReference type="NCBI Taxonomy" id="336829"/>
    <lineage>
        <taxon>Bacteria</taxon>
        <taxon>Pseudomonadati</taxon>
        <taxon>Bacteroidota</taxon>
        <taxon>Cytophagia</taxon>
        <taxon>Cytophagales</taxon>
        <taxon>Cytophagaceae</taxon>
        <taxon>Rhodonellum</taxon>
    </lineage>
</organism>
<accession>A0A1H3RRE9</accession>
<keyword evidence="3" id="KW-1185">Reference proteome</keyword>
<dbReference type="Proteomes" id="UP000199663">
    <property type="component" value="Unassembled WGS sequence"/>
</dbReference>
<feature type="domain" description="Dienelactone hydrolase" evidence="1">
    <location>
        <begin position="85"/>
        <end position="197"/>
    </location>
</feature>
<reference evidence="2 3" key="1">
    <citation type="submission" date="2016-10" db="EMBL/GenBank/DDBJ databases">
        <authorList>
            <person name="Varghese N."/>
            <person name="Submissions S."/>
        </authorList>
    </citation>
    <scope>NUCLEOTIDE SEQUENCE [LARGE SCALE GENOMIC DNA]</scope>
    <source>
        <strain evidence="2 3">DSM 17997</strain>
    </source>
</reference>